<evidence type="ECO:0000259" key="2">
    <source>
        <dbReference type="Pfam" id="PF08327"/>
    </source>
</evidence>
<keyword evidence="4" id="KW-1185">Reference proteome</keyword>
<gene>
    <name evidence="3" type="ORF">OHU17_15680</name>
</gene>
<dbReference type="SUPFAM" id="SSF55961">
    <property type="entry name" value="Bet v1-like"/>
    <property type="match status" value="1"/>
</dbReference>
<accession>A0ABZ1RLF2</accession>
<dbReference type="Proteomes" id="UP001432075">
    <property type="component" value="Chromosome"/>
</dbReference>
<dbReference type="EMBL" id="CP108057">
    <property type="protein sequence ID" value="WUO47176.1"/>
    <property type="molecule type" value="Genomic_DNA"/>
</dbReference>
<dbReference type="Pfam" id="PF08327">
    <property type="entry name" value="AHSA1"/>
    <property type="match status" value="1"/>
</dbReference>
<evidence type="ECO:0000256" key="1">
    <source>
        <dbReference type="ARBA" id="ARBA00006817"/>
    </source>
</evidence>
<reference evidence="3" key="1">
    <citation type="submission" date="2022-10" db="EMBL/GenBank/DDBJ databases">
        <title>The complete genomes of actinobacterial strains from the NBC collection.</title>
        <authorList>
            <person name="Joergensen T.S."/>
            <person name="Alvarez Arevalo M."/>
            <person name="Sterndorff E.B."/>
            <person name="Faurdal D."/>
            <person name="Vuksanovic O."/>
            <person name="Mourched A.-S."/>
            <person name="Charusanti P."/>
            <person name="Shaw S."/>
            <person name="Blin K."/>
            <person name="Weber T."/>
        </authorList>
    </citation>
    <scope>NUCLEOTIDE SEQUENCE</scope>
    <source>
        <strain evidence="3">NBC_00283</strain>
    </source>
</reference>
<sequence>MSPVSHGTSESRGEDRRLLRFEPHLPHAYETIWPALTTPDGLRGWLAEADVLERHLGGAVTLRGADGGPELSGQVTAWDVERVVEYTLTGLGRIRFHLEPVGTDSTVIRFSHEYTPNQPGLGLDRPGSAGGRAADADHLAGWHRRFELLESALEGHPAAPPARADQRLAALRASYTPPAAAA</sequence>
<dbReference type="InterPro" id="IPR013538">
    <property type="entry name" value="ASHA1/2-like_C"/>
</dbReference>
<dbReference type="Gene3D" id="3.30.530.20">
    <property type="match status" value="1"/>
</dbReference>
<comment type="similarity">
    <text evidence="1">Belongs to the AHA1 family.</text>
</comment>
<dbReference type="InterPro" id="IPR023393">
    <property type="entry name" value="START-like_dom_sf"/>
</dbReference>
<name>A0ABZ1RLF2_9ACTN</name>
<protein>
    <submittedName>
        <fullName evidence="3">SRPBCC domain-containing protein</fullName>
    </submittedName>
</protein>
<dbReference type="RefSeq" id="WP_328776030.1">
    <property type="nucleotide sequence ID" value="NZ_CP108057.1"/>
</dbReference>
<evidence type="ECO:0000313" key="3">
    <source>
        <dbReference type="EMBL" id="WUO47176.1"/>
    </source>
</evidence>
<organism evidence="3 4">
    <name type="scientific">Streptomyces goshikiensis</name>
    <dbReference type="NCBI Taxonomy" id="1942"/>
    <lineage>
        <taxon>Bacteria</taxon>
        <taxon>Bacillati</taxon>
        <taxon>Actinomycetota</taxon>
        <taxon>Actinomycetes</taxon>
        <taxon>Kitasatosporales</taxon>
        <taxon>Streptomycetaceae</taxon>
        <taxon>Streptomyces</taxon>
    </lineage>
</organism>
<feature type="domain" description="Activator of Hsp90 ATPase homologue 1/2-like C-terminal" evidence="2">
    <location>
        <begin position="30"/>
        <end position="154"/>
    </location>
</feature>
<evidence type="ECO:0000313" key="4">
    <source>
        <dbReference type="Proteomes" id="UP001432075"/>
    </source>
</evidence>
<proteinExistence type="inferred from homology"/>